<reference evidence="2" key="1">
    <citation type="submission" date="2023-08" db="EMBL/GenBank/DDBJ databases">
        <authorList>
            <person name="Messyasz A."/>
            <person name="Mannisto M.K."/>
            <person name="Kerkhof L.J."/>
            <person name="Haggblom M."/>
        </authorList>
    </citation>
    <scope>NUCLEOTIDE SEQUENCE</scope>
    <source>
        <strain evidence="2">X5P6</strain>
    </source>
</reference>
<dbReference type="KEGG" id="tpsc:RBB77_05160"/>
<sequence length="292" mass="33148">MFFSALKSFTGRLRSIEDRNKKIQEALGRIETRQLQDLPVRDIQGAEFRTYSQWGEDGILQHLLRHIAVSRKVFVEFGVENYTESNTRFLLTNHNWAGLVIDGSAKHVDYIKSDDIYWRFNLKAENSFITKDNINSLIRRNGIEGPIGLLSVDLDGNDYWVWEAIDVVTPSVVVLEYNSRFGPERSVTVPYDPSFVRTTAHPSNIYYGASLTALCSLSKRKGYSFVGCNTAGNNAFFVRSELKPPNLRELIPMEGFVRSQFRESRDPDGTIVALSDSEELAIIDQLPLVEVS</sequence>
<evidence type="ECO:0008006" key="3">
    <source>
        <dbReference type="Google" id="ProtNLM"/>
    </source>
</evidence>
<name>A0AAU7ZTN7_9BACT</name>
<dbReference type="EMBL" id="CP132942">
    <property type="protein sequence ID" value="XCB34287.1"/>
    <property type="molecule type" value="Genomic_DNA"/>
</dbReference>
<feature type="coiled-coil region" evidence="1">
    <location>
        <begin position="6"/>
        <end position="33"/>
    </location>
</feature>
<proteinExistence type="predicted"/>
<evidence type="ECO:0000256" key="1">
    <source>
        <dbReference type="SAM" id="Coils"/>
    </source>
</evidence>
<keyword evidence="1" id="KW-0175">Coiled coil</keyword>
<gene>
    <name evidence="2" type="ORF">RBB77_05160</name>
</gene>
<evidence type="ECO:0000313" key="2">
    <source>
        <dbReference type="EMBL" id="XCB34287.1"/>
    </source>
</evidence>
<accession>A0AAU7ZTN7</accession>
<dbReference type="RefSeq" id="WP_353065282.1">
    <property type="nucleotide sequence ID" value="NZ_CP132942.1"/>
</dbReference>
<reference evidence="2" key="2">
    <citation type="journal article" date="2024" name="Environ. Microbiol.">
        <title>Genome analysis and description of Tunturibacter gen. nov. expands the diversity of Terriglobia in tundra soils.</title>
        <authorList>
            <person name="Messyasz A."/>
            <person name="Mannisto M.K."/>
            <person name="Kerkhof L.J."/>
            <person name="Haggblom M.M."/>
        </authorList>
    </citation>
    <scope>NUCLEOTIDE SEQUENCE</scope>
    <source>
        <strain evidence="2">X5P6</strain>
    </source>
</reference>
<dbReference type="AlphaFoldDB" id="A0AAU7ZTN7"/>
<protein>
    <recommendedName>
        <fullName evidence="3">NADH dehydrogenase</fullName>
    </recommendedName>
</protein>
<organism evidence="2">
    <name type="scientific">Tunturiibacter psychrotolerans</name>
    <dbReference type="NCBI Taxonomy" id="3069686"/>
    <lineage>
        <taxon>Bacteria</taxon>
        <taxon>Pseudomonadati</taxon>
        <taxon>Acidobacteriota</taxon>
        <taxon>Terriglobia</taxon>
        <taxon>Terriglobales</taxon>
        <taxon>Acidobacteriaceae</taxon>
        <taxon>Tunturiibacter</taxon>
    </lineage>
</organism>